<protein>
    <submittedName>
        <fullName evidence="1">Uncharacterized protein</fullName>
    </submittedName>
</protein>
<proteinExistence type="predicted"/>
<dbReference type="SUPFAM" id="SSF81301">
    <property type="entry name" value="Nucleotidyltransferase"/>
    <property type="match status" value="1"/>
</dbReference>
<sequence>METSQEKLLKQISSFLEKSEIPYMITGAWSVIYYGRPRASHDIDFVVEINQKDIKKTLNAVKNLSEDFLIQADVIKEAVRNKDMFNILHLPTTLKLDFWLLTEDLFDKSRFSRKRRVKILDQFMEISSPEDTILQKLRWYKEAKIEKHLVDAAFVYQIQKKNLNMDYLKKWVEDLKLVDYFKGLKKITLDDYI</sequence>
<dbReference type="EMBL" id="PCVI01000028">
    <property type="protein sequence ID" value="PIQ70193.1"/>
    <property type="molecule type" value="Genomic_DNA"/>
</dbReference>
<gene>
    <name evidence="1" type="ORF">COV89_01880</name>
</gene>
<organism evidence="1 2">
    <name type="scientific">Candidatus Shapirobacteria bacterium CG11_big_fil_rev_8_21_14_0_20_40_12</name>
    <dbReference type="NCBI Taxonomy" id="1974889"/>
    <lineage>
        <taxon>Bacteria</taxon>
        <taxon>Candidatus Shapironibacteriota</taxon>
    </lineage>
</organism>
<name>A0A2H0KHZ3_9BACT</name>
<dbReference type="Gene3D" id="3.30.460.40">
    <property type="match status" value="1"/>
</dbReference>
<dbReference type="InterPro" id="IPR019646">
    <property type="entry name" value="Aminoglyc_AdlTrfase"/>
</dbReference>
<dbReference type="AlphaFoldDB" id="A0A2H0KHZ3"/>
<reference evidence="1 2" key="1">
    <citation type="submission" date="2017-09" db="EMBL/GenBank/DDBJ databases">
        <title>Depth-based differentiation of microbial function through sediment-hosted aquifers and enrichment of novel symbionts in the deep terrestrial subsurface.</title>
        <authorList>
            <person name="Probst A.J."/>
            <person name="Ladd B."/>
            <person name="Jarett J.K."/>
            <person name="Geller-Mcgrath D.E."/>
            <person name="Sieber C.M."/>
            <person name="Emerson J.B."/>
            <person name="Anantharaman K."/>
            <person name="Thomas B.C."/>
            <person name="Malmstrom R."/>
            <person name="Stieglmeier M."/>
            <person name="Klingl A."/>
            <person name="Woyke T."/>
            <person name="Ryan C.M."/>
            <person name="Banfield J.F."/>
        </authorList>
    </citation>
    <scope>NUCLEOTIDE SEQUENCE [LARGE SCALE GENOMIC DNA]</scope>
    <source>
        <strain evidence="1">CG11_big_fil_rev_8_21_14_0_20_40_12</strain>
    </source>
</reference>
<evidence type="ECO:0000313" key="2">
    <source>
        <dbReference type="Proteomes" id="UP000231371"/>
    </source>
</evidence>
<evidence type="ECO:0000313" key="1">
    <source>
        <dbReference type="EMBL" id="PIQ70193.1"/>
    </source>
</evidence>
<accession>A0A2H0KHZ3</accession>
<dbReference type="Pfam" id="PF10706">
    <property type="entry name" value="Aminoglyc_resit"/>
    <property type="match status" value="1"/>
</dbReference>
<dbReference type="InterPro" id="IPR043519">
    <property type="entry name" value="NT_sf"/>
</dbReference>
<dbReference type="Proteomes" id="UP000231371">
    <property type="component" value="Unassembled WGS sequence"/>
</dbReference>
<comment type="caution">
    <text evidence="1">The sequence shown here is derived from an EMBL/GenBank/DDBJ whole genome shotgun (WGS) entry which is preliminary data.</text>
</comment>